<accession>A0ABU8J4F3</accession>
<name>A0ABU8J4F3_9BURK</name>
<evidence type="ECO:0000313" key="1">
    <source>
        <dbReference type="EMBL" id="MEI6002736.1"/>
    </source>
</evidence>
<protein>
    <submittedName>
        <fullName evidence="1">Lysis protein</fullName>
    </submittedName>
</protein>
<gene>
    <name evidence="1" type="ORF">H3V53_38255</name>
</gene>
<organism evidence="1 2">
    <name type="scientific">Paraburkholderia bengalensis</name>
    <dbReference type="NCBI Taxonomy" id="2747562"/>
    <lineage>
        <taxon>Bacteria</taxon>
        <taxon>Pseudomonadati</taxon>
        <taxon>Pseudomonadota</taxon>
        <taxon>Betaproteobacteria</taxon>
        <taxon>Burkholderiales</taxon>
        <taxon>Burkholderiaceae</taxon>
        <taxon>Paraburkholderia</taxon>
    </lineage>
</organism>
<evidence type="ECO:0000313" key="2">
    <source>
        <dbReference type="Proteomes" id="UP001386437"/>
    </source>
</evidence>
<keyword evidence="2" id="KW-1185">Reference proteome</keyword>
<proteinExistence type="predicted"/>
<dbReference type="InterPro" id="IPR004929">
    <property type="entry name" value="I-spanin"/>
</dbReference>
<dbReference type="Proteomes" id="UP001386437">
    <property type="component" value="Unassembled WGS sequence"/>
</dbReference>
<sequence>MFALGWHVGAARVTAQWSTEKAATAEKQTKALATALANQHAAEQKVAAIDQQFNDEVSKHANDVLAYRAQLAAGTDRLSVHVARCVPAAAEGASAAGGADGAAARADLAPAAADGVAAVAGDDQREIDKLDALQAYIRAMQAQGFIARAESGGK</sequence>
<dbReference type="EMBL" id="JACFYJ010000129">
    <property type="protein sequence ID" value="MEI6002736.1"/>
    <property type="molecule type" value="Genomic_DNA"/>
</dbReference>
<dbReference type="Pfam" id="PF03245">
    <property type="entry name" value="Phage_lysis"/>
    <property type="match status" value="1"/>
</dbReference>
<reference evidence="1 2" key="1">
    <citation type="journal article" date="2022" name="Arch. Microbiol.">
        <title>Paraburkholderia bengalensis sp. nov. isolated from roots of Oryza sativa, IR64.</title>
        <authorList>
            <person name="Nag P."/>
            <person name="Mondal N."/>
            <person name="Sarkar J."/>
            <person name="Das S."/>
        </authorList>
    </citation>
    <scope>NUCLEOTIDE SEQUENCE [LARGE SCALE GENOMIC DNA]</scope>
    <source>
        <strain evidence="1 2">IR64_4_BI</strain>
    </source>
</reference>
<comment type="caution">
    <text evidence="1">The sequence shown here is derived from an EMBL/GenBank/DDBJ whole genome shotgun (WGS) entry which is preliminary data.</text>
</comment>